<comment type="catalytic activity">
    <reaction evidence="9">
        <text>GMP + ATP = GDP + ADP</text>
        <dbReference type="Rhea" id="RHEA:20780"/>
        <dbReference type="ChEBI" id="CHEBI:30616"/>
        <dbReference type="ChEBI" id="CHEBI:58115"/>
        <dbReference type="ChEBI" id="CHEBI:58189"/>
        <dbReference type="ChEBI" id="CHEBI:456216"/>
        <dbReference type="EC" id="2.7.4.8"/>
    </reaction>
</comment>
<evidence type="ECO:0000256" key="3">
    <source>
        <dbReference type="ARBA" id="ARBA00016296"/>
    </source>
</evidence>
<dbReference type="Gene3D" id="3.40.50.300">
    <property type="entry name" value="P-loop containing nucleotide triphosphate hydrolases"/>
    <property type="match status" value="1"/>
</dbReference>
<dbReference type="Proteomes" id="UP000030101">
    <property type="component" value="Unassembled WGS sequence"/>
</dbReference>
<keyword evidence="12" id="KW-1185">Reference proteome</keyword>
<dbReference type="PANTHER" id="PTHR23117:SF13">
    <property type="entry name" value="GUANYLATE KINASE"/>
    <property type="match status" value="1"/>
</dbReference>
<dbReference type="PANTHER" id="PTHR23117">
    <property type="entry name" value="GUANYLATE KINASE-RELATED"/>
    <property type="match status" value="1"/>
</dbReference>
<dbReference type="RefSeq" id="WP_036789848.1">
    <property type="nucleotide sequence ID" value="NZ_JQZV01000006.1"/>
</dbReference>
<protein>
    <recommendedName>
        <fullName evidence="3 9">Guanylate kinase</fullName>
        <ecNumber evidence="2 9">2.7.4.8</ecNumber>
    </recommendedName>
    <alternativeName>
        <fullName evidence="8 9">GMP kinase</fullName>
    </alternativeName>
</protein>
<proteinExistence type="inferred from homology"/>
<dbReference type="SMART" id="SM00072">
    <property type="entry name" value="GuKc"/>
    <property type="match status" value="1"/>
</dbReference>
<dbReference type="NCBIfam" id="TIGR03263">
    <property type="entry name" value="guanyl_kin"/>
    <property type="match status" value="1"/>
</dbReference>
<dbReference type="InterPro" id="IPR008145">
    <property type="entry name" value="GK/Ca_channel_bsu"/>
</dbReference>
<comment type="similarity">
    <text evidence="1 9">Belongs to the guanylate kinase family.</text>
</comment>
<evidence type="ECO:0000256" key="8">
    <source>
        <dbReference type="ARBA" id="ARBA00030128"/>
    </source>
</evidence>
<accession>A0ABR4XLY0</accession>
<reference evidence="11 12" key="1">
    <citation type="submission" date="2014-08" db="EMBL/GenBank/DDBJ databases">
        <title>Porphyromonas canoris strain:OH2762 Genome sequencing.</title>
        <authorList>
            <person name="Wallis C."/>
            <person name="Deusch O."/>
            <person name="O'Flynn C."/>
            <person name="Davis I."/>
            <person name="Jospin G."/>
            <person name="Darling A.E."/>
            <person name="Coil D.A."/>
            <person name="Alexiev A."/>
            <person name="Horsfall A."/>
            <person name="Kirkwood N."/>
            <person name="Harris S."/>
            <person name="Eisen J.A."/>
        </authorList>
    </citation>
    <scope>NUCLEOTIDE SEQUENCE [LARGE SCALE GENOMIC DNA]</scope>
    <source>
        <strain evidence="12">COT-108 OH2762</strain>
    </source>
</reference>
<dbReference type="InterPro" id="IPR020590">
    <property type="entry name" value="Guanylate_kinase_CS"/>
</dbReference>
<name>A0ABR4XLY0_9PORP</name>
<evidence type="ECO:0000256" key="5">
    <source>
        <dbReference type="ARBA" id="ARBA00022741"/>
    </source>
</evidence>
<organism evidence="11 12">
    <name type="scientific">Porphyromonas canoris</name>
    <dbReference type="NCBI Taxonomy" id="36875"/>
    <lineage>
        <taxon>Bacteria</taxon>
        <taxon>Pseudomonadati</taxon>
        <taxon>Bacteroidota</taxon>
        <taxon>Bacteroidia</taxon>
        <taxon>Bacteroidales</taxon>
        <taxon>Porphyromonadaceae</taxon>
        <taxon>Porphyromonas</taxon>
    </lineage>
</organism>
<gene>
    <name evidence="9" type="primary">gmk</name>
    <name evidence="11" type="ORF">HQ43_03690</name>
</gene>
<evidence type="ECO:0000256" key="9">
    <source>
        <dbReference type="HAMAP-Rule" id="MF_00328"/>
    </source>
</evidence>
<dbReference type="InterPro" id="IPR008144">
    <property type="entry name" value="Guanylate_kin-like_dom"/>
</dbReference>
<evidence type="ECO:0000256" key="4">
    <source>
        <dbReference type="ARBA" id="ARBA00022679"/>
    </source>
</evidence>
<dbReference type="GO" id="GO:0016301">
    <property type="term" value="F:kinase activity"/>
    <property type="evidence" value="ECO:0007669"/>
    <property type="project" value="UniProtKB-KW"/>
</dbReference>
<dbReference type="PROSITE" id="PS50052">
    <property type="entry name" value="GUANYLATE_KINASE_2"/>
    <property type="match status" value="1"/>
</dbReference>
<dbReference type="InterPro" id="IPR027417">
    <property type="entry name" value="P-loop_NTPase"/>
</dbReference>
<keyword evidence="7 9" id="KW-0067">ATP-binding</keyword>
<keyword evidence="5 9" id="KW-0547">Nucleotide-binding</keyword>
<evidence type="ECO:0000313" key="11">
    <source>
        <dbReference type="EMBL" id="KGN92982.1"/>
    </source>
</evidence>
<feature type="domain" description="Guanylate kinase-like" evidence="10">
    <location>
        <begin position="5"/>
        <end position="185"/>
    </location>
</feature>
<evidence type="ECO:0000256" key="1">
    <source>
        <dbReference type="ARBA" id="ARBA00005790"/>
    </source>
</evidence>
<keyword evidence="6 9" id="KW-0418">Kinase</keyword>
<evidence type="ECO:0000256" key="7">
    <source>
        <dbReference type="ARBA" id="ARBA00022840"/>
    </source>
</evidence>
<feature type="binding site" evidence="9">
    <location>
        <begin position="12"/>
        <end position="19"/>
    </location>
    <ligand>
        <name>ATP</name>
        <dbReference type="ChEBI" id="CHEBI:30616"/>
    </ligand>
</feature>
<comment type="function">
    <text evidence="9">Essential for recycling GMP and indirectly, cGMP.</text>
</comment>
<keyword evidence="4 9" id="KW-0808">Transferase</keyword>
<dbReference type="PROSITE" id="PS00856">
    <property type="entry name" value="GUANYLATE_KINASE_1"/>
    <property type="match status" value="1"/>
</dbReference>
<dbReference type="InterPro" id="IPR017665">
    <property type="entry name" value="Guanylate_kinase"/>
</dbReference>
<evidence type="ECO:0000313" key="12">
    <source>
        <dbReference type="Proteomes" id="UP000030101"/>
    </source>
</evidence>
<evidence type="ECO:0000256" key="6">
    <source>
        <dbReference type="ARBA" id="ARBA00022777"/>
    </source>
</evidence>
<evidence type="ECO:0000256" key="2">
    <source>
        <dbReference type="ARBA" id="ARBA00012961"/>
    </source>
</evidence>
<keyword evidence="9" id="KW-0963">Cytoplasm</keyword>
<sequence length="190" mass="21058">MAKRGKIIIFSAPSGAGKSTIISALRERGIPFVFSVSATSRPPRGEEKEGEHYYFLTPEEFEAKISAGEFLEYEEVYKGRYYGTLRSEVDRKVAAGLNVVLDIDVVGALNVKKIYGDEAKTIFIMPPSIEALEQRLSARATDEADKIAERVAKAEWEIGHADRFDAVVVNDDLSTACNEAEKIFTRFIAS</sequence>
<evidence type="ECO:0000259" key="10">
    <source>
        <dbReference type="PROSITE" id="PS50052"/>
    </source>
</evidence>
<dbReference type="Pfam" id="PF00625">
    <property type="entry name" value="Guanylate_kin"/>
    <property type="match status" value="1"/>
</dbReference>
<comment type="caution">
    <text evidence="11">The sequence shown here is derived from an EMBL/GenBank/DDBJ whole genome shotgun (WGS) entry which is preliminary data.</text>
</comment>
<dbReference type="HAMAP" id="MF_00328">
    <property type="entry name" value="Guanylate_kinase"/>
    <property type="match status" value="1"/>
</dbReference>
<dbReference type="Gene3D" id="3.30.63.10">
    <property type="entry name" value="Guanylate Kinase phosphate binding domain"/>
    <property type="match status" value="1"/>
</dbReference>
<dbReference type="EMBL" id="JQZV01000006">
    <property type="protein sequence ID" value="KGN92982.1"/>
    <property type="molecule type" value="Genomic_DNA"/>
</dbReference>
<comment type="subcellular location">
    <subcellularLocation>
        <location evidence="9">Cytoplasm</location>
    </subcellularLocation>
</comment>
<dbReference type="SUPFAM" id="SSF52540">
    <property type="entry name" value="P-loop containing nucleoside triphosphate hydrolases"/>
    <property type="match status" value="1"/>
</dbReference>
<dbReference type="CDD" id="cd00071">
    <property type="entry name" value="GMPK"/>
    <property type="match status" value="1"/>
</dbReference>
<dbReference type="EC" id="2.7.4.8" evidence="2 9"/>